<dbReference type="AlphaFoldDB" id="A0A6C0CIN8"/>
<name>A0A6C0CIN8_9ZZZZ</name>
<protein>
    <submittedName>
        <fullName evidence="1">Uncharacterized protein</fullName>
    </submittedName>
</protein>
<organism evidence="1">
    <name type="scientific">viral metagenome</name>
    <dbReference type="NCBI Taxonomy" id="1070528"/>
    <lineage>
        <taxon>unclassified sequences</taxon>
        <taxon>metagenomes</taxon>
        <taxon>organismal metagenomes</taxon>
    </lineage>
</organism>
<accession>A0A6C0CIN8</accession>
<evidence type="ECO:0000313" key="1">
    <source>
        <dbReference type="EMBL" id="QHT04636.1"/>
    </source>
</evidence>
<dbReference type="EMBL" id="MN739435">
    <property type="protein sequence ID" value="QHT04636.1"/>
    <property type="molecule type" value="Genomic_DNA"/>
</dbReference>
<reference evidence="1" key="1">
    <citation type="journal article" date="2020" name="Nature">
        <title>Giant virus diversity and host interactions through global metagenomics.</title>
        <authorList>
            <person name="Schulz F."/>
            <person name="Roux S."/>
            <person name="Paez-Espino D."/>
            <person name="Jungbluth S."/>
            <person name="Walsh D.A."/>
            <person name="Denef V.J."/>
            <person name="McMahon K.D."/>
            <person name="Konstantinidis K.T."/>
            <person name="Eloe-Fadrosh E.A."/>
            <person name="Kyrpides N.C."/>
            <person name="Woyke T."/>
        </authorList>
    </citation>
    <scope>NUCLEOTIDE SEQUENCE</scope>
    <source>
        <strain evidence="1">GVMAG-M-3300021343-4</strain>
    </source>
</reference>
<proteinExistence type="predicted"/>
<sequence>MSNDNYKSYQKYINGRDILLNAALDNDTKAVEDIILNETITEADVSMVINQIAKLANMNDVLKVLLVNFPNLSPTSDNLHTLCRSECVEILKLLLVPERMKYTHIYEWVLKFSSETKIYEREMLGLLSHLYLILAERPEDHYV</sequence>